<sequence>MRLKNSPALFLQLTGLYIPPTKDKRSCRRLRAIVLAFFLVTPTLIYYCRQVYRSMNMFYSYSIKDVMFVICWQRTGALEYLERAIKQNFTDNKSQYLLSLKMKSTVCQCLKVTLFLTLFGVARVTAYNIDRAIKMGIGIFDPTMGLHPFDFVYRVIGFYEQFLINCVVSYFAISVRCLTMQLQEFNRELEQLLQSPPNKTDFADRLMDSFSAYHALAQKVRETDKIFRVFIFCMLASGVPMMVFGTITLIRRETLVSFILATYDFIFCIVQLVALTVLPAQLYAEVRCLDKKVLPC</sequence>
<evidence type="ECO:0000256" key="1">
    <source>
        <dbReference type="SAM" id="Phobius"/>
    </source>
</evidence>
<feature type="transmembrane region" description="Helical" evidence="1">
    <location>
        <begin position="256"/>
        <end position="278"/>
    </location>
</feature>
<protein>
    <submittedName>
        <fullName evidence="2">CRE-GUR-5 protein</fullName>
    </submittedName>
</protein>
<dbReference type="PANTHER" id="PTHR34492:SF2">
    <property type="entry name" value="G PROTEIN-COUPLED RECEPTOR"/>
    <property type="match status" value="1"/>
</dbReference>
<feature type="transmembrane region" description="Helical" evidence="1">
    <location>
        <begin position="229"/>
        <end position="250"/>
    </location>
</feature>
<accession>A0AAD4MRT9</accession>
<comment type="caution">
    <text evidence="2">The sequence shown here is derived from an EMBL/GenBank/DDBJ whole genome shotgun (WGS) entry which is preliminary data.</text>
</comment>
<keyword evidence="1" id="KW-1133">Transmembrane helix</keyword>
<evidence type="ECO:0000313" key="2">
    <source>
        <dbReference type="EMBL" id="KAI1704782.1"/>
    </source>
</evidence>
<gene>
    <name evidence="2" type="ORF">DdX_14002</name>
</gene>
<keyword evidence="1" id="KW-0472">Membrane</keyword>
<feature type="transmembrane region" description="Helical" evidence="1">
    <location>
        <begin position="151"/>
        <end position="173"/>
    </location>
</feature>
<name>A0AAD4MRT9_9BILA</name>
<keyword evidence="1" id="KW-0812">Transmembrane</keyword>
<dbReference type="Proteomes" id="UP001201812">
    <property type="component" value="Unassembled WGS sequence"/>
</dbReference>
<reference evidence="2" key="1">
    <citation type="submission" date="2022-01" db="EMBL/GenBank/DDBJ databases">
        <title>Genome Sequence Resource for Two Populations of Ditylenchus destructor, the Migratory Endoparasitic Phytonematode.</title>
        <authorList>
            <person name="Zhang H."/>
            <person name="Lin R."/>
            <person name="Xie B."/>
        </authorList>
    </citation>
    <scope>NUCLEOTIDE SEQUENCE</scope>
    <source>
        <strain evidence="2">BazhouSP</strain>
    </source>
</reference>
<evidence type="ECO:0000313" key="3">
    <source>
        <dbReference type="Proteomes" id="UP001201812"/>
    </source>
</evidence>
<feature type="transmembrane region" description="Helical" evidence="1">
    <location>
        <begin position="32"/>
        <end position="52"/>
    </location>
</feature>
<dbReference type="PANTHER" id="PTHR34492">
    <property type="entry name" value="GUSTATORY RECEPTOR FAMILY"/>
    <property type="match status" value="1"/>
</dbReference>
<dbReference type="AlphaFoldDB" id="A0AAD4MRT9"/>
<proteinExistence type="predicted"/>
<keyword evidence="3" id="KW-1185">Reference proteome</keyword>
<organism evidence="2 3">
    <name type="scientific">Ditylenchus destructor</name>
    <dbReference type="NCBI Taxonomy" id="166010"/>
    <lineage>
        <taxon>Eukaryota</taxon>
        <taxon>Metazoa</taxon>
        <taxon>Ecdysozoa</taxon>
        <taxon>Nematoda</taxon>
        <taxon>Chromadorea</taxon>
        <taxon>Rhabditida</taxon>
        <taxon>Tylenchina</taxon>
        <taxon>Tylenchomorpha</taxon>
        <taxon>Sphaerularioidea</taxon>
        <taxon>Anguinidae</taxon>
        <taxon>Anguininae</taxon>
        <taxon>Ditylenchus</taxon>
    </lineage>
</organism>
<dbReference type="EMBL" id="JAKKPZ010000063">
    <property type="protein sequence ID" value="KAI1704782.1"/>
    <property type="molecule type" value="Genomic_DNA"/>
</dbReference>